<reference evidence="2" key="1">
    <citation type="submission" date="2014-09" db="EMBL/GenBank/DDBJ databases">
        <authorList>
            <person name="Magalhaes I.L.F."/>
            <person name="Oliveira U."/>
            <person name="Santos F.R."/>
            <person name="Vidigal T.H.D.A."/>
            <person name="Brescovit A.D."/>
            <person name="Santos A.J."/>
        </authorList>
    </citation>
    <scope>NUCLEOTIDE SEQUENCE</scope>
    <source>
        <tissue evidence="2">Shoot tissue taken approximately 20 cm above the soil surface</tissue>
    </source>
</reference>
<evidence type="ECO:0000313" key="2">
    <source>
        <dbReference type="EMBL" id="JAE27303.1"/>
    </source>
</evidence>
<dbReference type="AlphaFoldDB" id="A0A0A9H340"/>
<sequence>MEGHEGAKFVSSDSAGIILLSFILCVVWLRSGAFMCLPLHLLLLSFVWLQVNPLPPHALSCS</sequence>
<protein>
    <submittedName>
        <fullName evidence="2">Uncharacterized protein</fullName>
    </submittedName>
</protein>
<reference evidence="2" key="2">
    <citation type="journal article" date="2015" name="Data Brief">
        <title>Shoot transcriptome of the giant reed, Arundo donax.</title>
        <authorList>
            <person name="Barrero R.A."/>
            <person name="Guerrero F.D."/>
            <person name="Moolhuijzen P."/>
            <person name="Goolsby J.A."/>
            <person name="Tidwell J."/>
            <person name="Bellgard S.E."/>
            <person name="Bellgard M.I."/>
        </authorList>
    </citation>
    <scope>NUCLEOTIDE SEQUENCE</scope>
    <source>
        <tissue evidence="2">Shoot tissue taken approximately 20 cm above the soil surface</tissue>
    </source>
</reference>
<evidence type="ECO:0000256" key="1">
    <source>
        <dbReference type="SAM" id="Phobius"/>
    </source>
</evidence>
<keyword evidence="1" id="KW-0472">Membrane</keyword>
<proteinExistence type="predicted"/>
<dbReference type="EMBL" id="GBRH01170593">
    <property type="protein sequence ID" value="JAE27303.1"/>
    <property type="molecule type" value="Transcribed_RNA"/>
</dbReference>
<organism evidence="2">
    <name type="scientific">Arundo donax</name>
    <name type="common">Giant reed</name>
    <name type="synonym">Donax arundinaceus</name>
    <dbReference type="NCBI Taxonomy" id="35708"/>
    <lineage>
        <taxon>Eukaryota</taxon>
        <taxon>Viridiplantae</taxon>
        <taxon>Streptophyta</taxon>
        <taxon>Embryophyta</taxon>
        <taxon>Tracheophyta</taxon>
        <taxon>Spermatophyta</taxon>
        <taxon>Magnoliopsida</taxon>
        <taxon>Liliopsida</taxon>
        <taxon>Poales</taxon>
        <taxon>Poaceae</taxon>
        <taxon>PACMAD clade</taxon>
        <taxon>Arundinoideae</taxon>
        <taxon>Arundineae</taxon>
        <taxon>Arundo</taxon>
    </lineage>
</organism>
<accession>A0A0A9H340</accession>
<keyword evidence="1" id="KW-0812">Transmembrane</keyword>
<name>A0A0A9H340_ARUDO</name>
<keyword evidence="1" id="KW-1133">Transmembrane helix</keyword>
<feature type="transmembrane region" description="Helical" evidence="1">
    <location>
        <begin position="17"/>
        <end position="49"/>
    </location>
</feature>